<dbReference type="AlphaFoldDB" id="A0A6J7EFP5"/>
<reference evidence="2" key="1">
    <citation type="submission" date="2020-05" db="EMBL/GenBank/DDBJ databases">
        <authorList>
            <person name="Chiriac C."/>
            <person name="Salcher M."/>
            <person name="Ghai R."/>
            <person name="Kavagutti S V."/>
        </authorList>
    </citation>
    <scope>NUCLEOTIDE SEQUENCE</scope>
</reference>
<dbReference type="Gene3D" id="3.40.30.10">
    <property type="entry name" value="Glutaredoxin"/>
    <property type="match status" value="1"/>
</dbReference>
<dbReference type="GO" id="GO:0005829">
    <property type="term" value="C:cytosol"/>
    <property type="evidence" value="ECO:0007669"/>
    <property type="project" value="TreeGrafter"/>
</dbReference>
<dbReference type="InterPro" id="IPR013766">
    <property type="entry name" value="Thioredoxin_domain"/>
</dbReference>
<sequence length="74" mass="8026">MIAPILEELAREQPGIQVAKVDVDTNQELAARFNVMSIPTLLVIQDGEIKKRLVGAKGKGALLADLQEFLTPSL</sequence>
<evidence type="ECO:0000313" key="2">
    <source>
        <dbReference type="EMBL" id="CAB4878573.1"/>
    </source>
</evidence>
<dbReference type="PANTHER" id="PTHR45663">
    <property type="entry name" value="GEO12009P1"/>
    <property type="match status" value="1"/>
</dbReference>
<name>A0A6J7EFP5_9ZZZZ</name>
<protein>
    <submittedName>
        <fullName evidence="2">Unannotated protein</fullName>
    </submittedName>
</protein>
<organism evidence="2">
    <name type="scientific">freshwater metagenome</name>
    <dbReference type="NCBI Taxonomy" id="449393"/>
    <lineage>
        <taxon>unclassified sequences</taxon>
        <taxon>metagenomes</taxon>
        <taxon>ecological metagenomes</taxon>
    </lineage>
</organism>
<dbReference type="InterPro" id="IPR036249">
    <property type="entry name" value="Thioredoxin-like_sf"/>
</dbReference>
<dbReference type="EMBL" id="CAFBLR010000108">
    <property type="protein sequence ID" value="CAB4878573.1"/>
    <property type="molecule type" value="Genomic_DNA"/>
</dbReference>
<evidence type="ECO:0000259" key="1">
    <source>
        <dbReference type="Pfam" id="PF00085"/>
    </source>
</evidence>
<dbReference type="SUPFAM" id="SSF52833">
    <property type="entry name" value="Thioredoxin-like"/>
    <property type="match status" value="1"/>
</dbReference>
<feature type="domain" description="Thioredoxin" evidence="1">
    <location>
        <begin position="1"/>
        <end position="67"/>
    </location>
</feature>
<dbReference type="GO" id="GO:0045454">
    <property type="term" value="P:cell redox homeostasis"/>
    <property type="evidence" value="ECO:0007669"/>
    <property type="project" value="TreeGrafter"/>
</dbReference>
<dbReference type="PANTHER" id="PTHR45663:SF11">
    <property type="entry name" value="GEO12009P1"/>
    <property type="match status" value="1"/>
</dbReference>
<dbReference type="Pfam" id="PF00085">
    <property type="entry name" value="Thioredoxin"/>
    <property type="match status" value="1"/>
</dbReference>
<dbReference type="CDD" id="cd02947">
    <property type="entry name" value="TRX_family"/>
    <property type="match status" value="1"/>
</dbReference>
<gene>
    <name evidence="2" type="ORF">UFOPK3417_01153</name>
</gene>
<dbReference type="GO" id="GO:0015035">
    <property type="term" value="F:protein-disulfide reductase activity"/>
    <property type="evidence" value="ECO:0007669"/>
    <property type="project" value="TreeGrafter"/>
</dbReference>
<accession>A0A6J7EFP5</accession>
<proteinExistence type="predicted"/>